<name>A0A177FM61_9EURO</name>
<keyword evidence="3" id="KW-1185">Reference proteome</keyword>
<dbReference type="GeneID" id="34596025"/>
<keyword evidence="1" id="KW-0472">Membrane</keyword>
<sequence length="197" mass="20967">MPSPSQAPPPPLPSFIWHLADLYNAYILPLLPDPLQSLSNNISPLVMSAVSAASNGDMVSLAAFLLTVYLSLKIADYIRRSVIGWAILVIKVALVLVLINCAFYVNRYGWYKALADAQWLVALVWGFVEDRVMNTAAGDGSDNGTGWSAYGSGNGAARHGNQNQNAAWGATYGGGRQQVPVAAARGRSKGKTGSGWT</sequence>
<dbReference type="Proteomes" id="UP000077002">
    <property type="component" value="Unassembled WGS sequence"/>
</dbReference>
<dbReference type="EMBL" id="LVKK01000003">
    <property type="protein sequence ID" value="OAG44881.1"/>
    <property type="molecule type" value="Genomic_DNA"/>
</dbReference>
<proteinExistence type="predicted"/>
<comment type="caution">
    <text evidence="2">The sequence shown here is derived from an EMBL/GenBank/DDBJ whole genome shotgun (WGS) entry which is preliminary data.</text>
</comment>
<keyword evidence="1" id="KW-1133">Transmembrane helix</keyword>
<organism evidence="2 3">
    <name type="scientific">Fonsecaea monophora</name>
    <dbReference type="NCBI Taxonomy" id="254056"/>
    <lineage>
        <taxon>Eukaryota</taxon>
        <taxon>Fungi</taxon>
        <taxon>Dikarya</taxon>
        <taxon>Ascomycota</taxon>
        <taxon>Pezizomycotina</taxon>
        <taxon>Eurotiomycetes</taxon>
        <taxon>Chaetothyriomycetidae</taxon>
        <taxon>Chaetothyriales</taxon>
        <taxon>Herpotrichiellaceae</taxon>
        <taxon>Fonsecaea</taxon>
    </lineage>
</organism>
<reference evidence="2 3" key="1">
    <citation type="submission" date="2016-03" db="EMBL/GenBank/DDBJ databases">
        <title>Draft genome sequence of the Fonsecaea monophora CBS 269.37.</title>
        <authorList>
            <person name="Bombassaro A."/>
            <person name="Vinicius W.A."/>
            <person name="De Hoog S."/>
            <person name="Sun J."/>
            <person name="Souza E.M."/>
            <person name="Raittz R.T."/>
            <person name="Costa F."/>
            <person name="Leao A.C."/>
            <person name="Tadra-Sfeir M.Z."/>
            <person name="Baura V."/>
            <person name="Balsanelli E."/>
            <person name="Pedrosa F.O."/>
            <person name="Moreno L.F."/>
            <person name="Steffens M.B."/>
            <person name="Xi L."/>
            <person name="Bocca A.L."/>
            <person name="Felipe M.S."/>
            <person name="Teixeira M."/>
            <person name="Telles Filho F.Q."/>
            <person name="Azevedo C.M."/>
            <person name="Gomes R."/>
            <person name="Vicente V.A."/>
        </authorList>
    </citation>
    <scope>NUCLEOTIDE SEQUENCE [LARGE SCALE GENOMIC DNA]</scope>
    <source>
        <strain evidence="2 3">CBS 269.37</strain>
    </source>
</reference>
<dbReference type="InterPro" id="IPR024316">
    <property type="entry name" value="APQ12"/>
</dbReference>
<dbReference type="RefSeq" id="XP_022516833.1">
    <property type="nucleotide sequence ID" value="XM_022650830.1"/>
</dbReference>
<accession>A0A177FM61</accession>
<dbReference type="OrthoDB" id="3559694at2759"/>
<feature type="transmembrane region" description="Helical" evidence="1">
    <location>
        <begin position="82"/>
        <end position="105"/>
    </location>
</feature>
<gene>
    <name evidence="2" type="ORF">AYO21_00843</name>
</gene>
<feature type="transmembrane region" description="Helical" evidence="1">
    <location>
        <begin position="45"/>
        <end position="70"/>
    </location>
</feature>
<dbReference type="AlphaFoldDB" id="A0A177FM61"/>
<evidence type="ECO:0000256" key="1">
    <source>
        <dbReference type="SAM" id="Phobius"/>
    </source>
</evidence>
<evidence type="ECO:0000313" key="3">
    <source>
        <dbReference type="Proteomes" id="UP000077002"/>
    </source>
</evidence>
<protein>
    <submittedName>
        <fullName evidence="2">Uncharacterized protein</fullName>
    </submittedName>
</protein>
<keyword evidence="1" id="KW-0812">Transmembrane</keyword>
<dbReference type="Pfam" id="PF12716">
    <property type="entry name" value="Apq12"/>
    <property type="match status" value="1"/>
</dbReference>
<evidence type="ECO:0000313" key="2">
    <source>
        <dbReference type="EMBL" id="OAG44881.1"/>
    </source>
</evidence>